<dbReference type="PANTHER" id="PTHR11117">
    <property type="entry name" value="SUCCINYL-COA LIGASE SUBUNIT ALPHA"/>
    <property type="match status" value="1"/>
</dbReference>
<sequence>MSAQVLPVGLSSAGKLWQNLKGHAFKNGAFLARHASSGYGSTNVNMKLTQDTKVICQGFTGKQGTFHSKQAIDYGTKMVGGVSPGKGGQENLGLPVFNTVQEAKNATHADATVIYVPPPGAAKAILEALEAEMPLIVCITEGIPQHDMVRVINALKSQDKSRLIGPNCPGIIAPAQAKTATNPDASVIYVPPPGAAKAIMEALEAEIPLIVCITEGIPQQDMVRVKHALERQSKSRLIGPNCPGIIAPDQCKIGIMPGHIHKKGSIGIVSRSGTLTYEAVHQTTQVGLGQTLCVGIGGDPFNGTNFIDCLDIFVNDPDTKGIIMIGEIGGEAEERAAEFLAQNNTGPNAKPVVSFIAGVTAPPGRRMGHAGAIISGGKGTAQSKIEALEKANVAVTASPAQMGTKLVELMKSKGMA</sequence>
<dbReference type="GO" id="GO:0000166">
    <property type="term" value="F:nucleotide binding"/>
    <property type="evidence" value="ECO:0007669"/>
    <property type="project" value="UniProtKB-KW"/>
</dbReference>
<dbReference type="PROSITE" id="PS01216">
    <property type="entry name" value="SUCCINYL_COA_LIG_1"/>
    <property type="match status" value="1"/>
</dbReference>
<comment type="pathway">
    <text evidence="1 7">Carbohydrate metabolism; tricarboxylic acid cycle; succinate from succinyl-CoA (ligase route): step 1/1.</text>
</comment>
<comment type="function">
    <text evidence="5 7">Succinyl-CoA synthetase functions in the citric acid cycle (TCA), coupling the hydrolysis of succinyl-CoA to the synthesis of either ATP or GTP and thus represents the only step of substrate-level phosphorylation in the TCA. The alpha subunit of the enzyme binds the substrates coenzyme A and phosphate, while succinate binding and specificity for either ATP or GTP is provided by different beta subunits.</text>
</comment>
<comment type="subunit">
    <text evidence="6">Heterodimer of an alpha and a beta subunit. Different beta subunits determine nucleotide specificity. Together with the ATP-specific beta subunit SUCLA2, forms an ADP-forming succinyl-CoA synthetase (A-SCS). Together with the GTP-specific beta subunit SUCLG2 forms a GDP-forming succinyl-CoA synthetase (G-SCS).</text>
</comment>
<evidence type="ECO:0000256" key="1">
    <source>
        <dbReference type="ARBA" id="ARBA00005064"/>
    </source>
</evidence>
<feature type="binding site" evidence="7">
    <location>
        <position position="86"/>
    </location>
    <ligand>
        <name>CoA</name>
        <dbReference type="ChEBI" id="CHEBI:57287"/>
    </ligand>
</feature>
<dbReference type="Gene3D" id="3.40.50.720">
    <property type="entry name" value="NAD(P)-binding Rossmann-like Domain"/>
    <property type="match status" value="2"/>
</dbReference>
<dbReference type="InterPro" id="IPR005811">
    <property type="entry name" value="SUCC_ACL_C"/>
</dbReference>
<keyword evidence="4 7" id="KW-0547">Nucleotide-binding</keyword>
<dbReference type="Proteomes" id="UP000318571">
    <property type="component" value="Chromosome 5"/>
</dbReference>
<dbReference type="EC" id="6.2.1.5" evidence="7"/>
<evidence type="ECO:0000256" key="3">
    <source>
        <dbReference type="ARBA" id="ARBA00022598"/>
    </source>
</evidence>
<dbReference type="InterPro" id="IPR016102">
    <property type="entry name" value="Succinyl-CoA_synth-like"/>
</dbReference>
<dbReference type="PANTHER" id="PTHR11117:SF2">
    <property type="entry name" value="SUCCINATE--COA LIGASE [ADP_GDP-FORMING] SUBUNIT ALPHA, MITOCHONDRIAL"/>
    <property type="match status" value="1"/>
</dbReference>
<dbReference type="PRINTS" id="PR01798">
    <property type="entry name" value="SCOASYNTHASE"/>
</dbReference>
<dbReference type="EC" id="6.2.1.4" evidence="7"/>
<dbReference type="GO" id="GO:0004775">
    <property type="term" value="F:succinate-CoA ligase (ADP-forming) activity"/>
    <property type="evidence" value="ECO:0007669"/>
    <property type="project" value="UniProtKB-UniRule"/>
</dbReference>
<dbReference type="Pfam" id="PF02629">
    <property type="entry name" value="CoA_binding"/>
    <property type="match status" value="2"/>
</dbReference>
<dbReference type="Gene3D" id="3.40.50.261">
    <property type="entry name" value="Succinyl-CoA synthetase domains"/>
    <property type="match status" value="1"/>
</dbReference>
<evidence type="ECO:0000256" key="2">
    <source>
        <dbReference type="ARBA" id="ARBA00022532"/>
    </source>
</evidence>
<feature type="active site" description="Tele-phosphohistidine intermediate" evidence="7">
    <location>
        <position position="369"/>
    </location>
</feature>
<comment type="subcellular location">
    <subcellularLocation>
        <location evidence="7">Mitochondrion</location>
    </subcellularLocation>
</comment>
<dbReference type="HAMAP" id="MF_01988">
    <property type="entry name" value="Succ_CoA_alpha"/>
    <property type="match status" value="1"/>
</dbReference>
<evidence type="ECO:0000313" key="10">
    <source>
        <dbReference type="Proteomes" id="UP000318571"/>
    </source>
</evidence>
<dbReference type="InterPro" id="IPR005810">
    <property type="entry name" value="CoA_lig_alpha"/>
</dbReference>
<dbReference type="EMBL" id="VCGU01000004">
    <property type="protein sequence ID" value="TRY76311.1"/>
    <property type="molecule type" value="Genomic_DNA"/>
</dbReference>
<evidence type="ECO:0000313" key="9">
    <source>
        <dbReference type="EMBL" id="TRY76311.1"/>
    </source>
</evidence>
<dbReference type="NCBIfam" id="NF004230">
    <property type="entry name" value="PRK05678.1"/>
    <property type="match status" value="1"/>
</dbReference>
<evidence type="ECO:0000256" key="4">
    <source>
        <dbReference type="ARBA" id="ARBA00022741"/>
    </source>
</evidence>
<dbReference type="AlphaFoldDB" id="A0A553PF60"/>
<evidence type="ECO:0000259" key="8">
    <source>
        <dbReference type="SMART" id="SM00881"/>
    </source>
</evidence>
<dbReference type="SMART" id="SM00881">
    <property type="entry name" value="CoA_binding"/>
    <property type="match status" value="1"/>
</dbReference>
<dbReference type="STRING" id="6832.A0A553PF60"/>
<evidence type="ECO:0000256" key="5">
    <source>
        <dbReference type="ARBA" id="ARBA00054246"/>
    </source>
</evidence>
<dbReference type="GO" id="GO:0006099">
    <property type="term" value="P:tricarboxylic acid cycle"/>
    <property type="evidence" value="ECO:0007669"/>
    <property type="project" value="UniProtKB-UniRule"/>
</dbReference>
<dbReference type="FunFam" id="3.40.50.261:FF:000005">
    <property type="entry name" value="Succinate--CoA ligase [ADP-forming] subunit alpha, mitochondrial"/>
    <property type="match status" value="1"/>
</dbReference>
<dbReference type="GO" id="GO:0004776">
    <property type="term" value="F:succinate-CoA ligase (GDP-forming) activity"/>
    <property type="evidence" value="ECO:0007669"/>
    <property type="project" value="UniProtKB-EC"/>
</dbReference>
<keyword evidence="10" id="KW-1185">Reference proteome</keyword>
<feature type="binding site" evidence="7">
    <location>
        <begin position="139"/>
        <end position="141"/>
    </location>
    <ligand>
        <name>CoA</name>
        <dbReference type="ChEBI" id="CHEBI:57287"/>
    </ligand>
</feature>
<dbReference type="GO" id="GO:0009361">
    <property type="term" value="C:succinate-CoA ligase complex (ADP-forming)"/>
    <property type="evidence" value="ECO:0007669"/>
    <property type="project" value="TreeGrafter"/>
</dbReference>
<proteinExistence type="inferred from homology"/>
<comment type="subunit">
    <text evidence="7">Heterodimer of an alpha and a beta subunit. Different beta subunits determine nucleotide specificity. Together with an ATP-specific beta subunit, forms an ADP-forming succinyl-CoA synthetase (A-SCS). Together with a GTP-specific beta subunit forms a GDP-forming succinyl-CoA synthetase (G-SCS).</text>
</comment>
<keyword evidence="7" id="KW-0496">Mitochondrion</keyword>
<comment type="catalytic activity">
    <reaction evidence="7">
        <text>succinate + ATP + CoA = succinyl-CoA + ADP + phosphate</text>
        <dbReference type="Rhea" id="RHEA:17661"/>
        <dbReference type="ChEBI" id="CHEBI:30031"/>
        <dbReference type="ChEBI" id="CHEBI:30616"/>
        <dbReference type="ChEBI" id="CHEBI:43474"/>
        <dbReference type="ChEBI" id="CHEBI:57287"/>
        <dbReference type="ChEBI" id="CHEBI:57292"/>
        <dbReference type="ChEBI" id="CHEBI:456216"/>
        <dbReference type="EC" id="6.2.1.5"/>
    </reaction>
</comment>
<comment type="catalytic activity">
    <reaction evidence="7">
        <text>GTP + succinate + CoA = succinyl-CoA + GDP + phosphate</text>
        <dbReference type="Rhea" id="RHEA:22120"/>
        <dbReference type="ChEBI" id="CHEBI:30031"/>
        <dbReference type="ChEBI" id="CHEBI:37565"/>
        <dbReference type="ChEBI" id="CHEBI:43474"/>
        <dbReference type="ChEBI" id="CHEBI:57287"/>
        <dbReference type="ChEBI" id="CHEBI:57292"/>
        <dbReference type="ChEBI" id="CHEBI:58189"/>
        <dbReference type="EC" id="6.2.1.4"/>
    </reaction>
</comment>
<reference evidence="9 10" key="1">
    <citation type="journal article" date="2018" name="Nat. Ecol. Evol.">
        <title>Genomic signatures of mitonuclear coevolution across populations of Tigriopus californicus.</title>
        <authorList>
            <person name="Barreto F.S."/>
            <person name="Watson E.T."/>
            <person name="Lima T.G."/>
            <person name="Willett C.S."/>
            <person name="Edmands S."/>
            <person name="Li W."/>
            <person name="Burton R.S."/>
        </authorList>
    </citation>
    <scope>NUCLEOTIDE SEQUENCE [LARGE SCALE GENOMIC DNA]</scope>
    <source>
        <strain evidence="9 10">San Diego</strain>
    </source>
</reference>
<accession>A0A553PF60</accession>
<dbReference type="OMA" id="VIICITE"/>
<name>A0A553PF60_TIGCA</name>
<feature type="domain" description="CoA-binding" evidence="8">
    <location>
        <begin position="47"/>
        <end position="143"/>
    </location>
</feature>
<dbReference type="InterPro" id="IPR033847">
    <property type="entry name" value="Citrt_syn/SCS-alpha_CS"/>
</dbReference>
<dbReference type="Pfam" id="PF00549">
    <property type="entry name" value="Ligase_CoA"/>
    <property type="match status" value="1"/>
</dbReference>
<dbReference type="InterPro" id="IPR036291">
    <property type="entry name" value="NAD(P)-bd_dom_sf"/>
</dbReference>
<feature type="binding site" evidence="7">
    <location>
        <position position="277"/>
    </location>
    <ligand>
        <name>substrate</name>
        <note>ligand shared with subunit beta</note>
    </ligand>
</feature>
<feature type="binding site" evidence="7">
    <location>
        <begin position="60"/>
        <end position="63"/>
    </location>
    <ligand>
        <name>CoA</name>
        <dbReference type="ChEBI" id="CHEBI:57287"/>
    </ligand>
</feature>
<dbReference type="FunFam" id="3.40.50.720:FF:000002">
    <property type="entry name" value="Succinate--CoA ligase [ADP-forming] subunit alpha"/>
    <property type="match status" value="1"/>
</dbReference>
<dbReference type="UniPathway" id="UPA00223">
    <property type="reaction ID" value="UER00999"/>
</dbReference>
<dbReference type="SUPFAM" id="SSF51735">
    <property type="entry name" value="NAD(P)-binding Rossmann-fold domains"/>
    <property type="match status" value="2"/>
</dbReference>
<comment type="similarity">
    <text evidence="7">Belongs to the succinate/malate CoA ligase alpha subunit family.</text>
</comment>
<comment type="caution">
    <text evidence="9">The sequence shown here is derived from an EMBL/GenBank/DDBJ whole genome shotgun (WGS) entry which is preliminary data.</text>
</comment>
<keyword evidence="2 7" id="KW-0816">Tricarboxylic acid cycle</keyword>
<keyword evidence="3 7" id="KW-0436">Ligase</keyword>
<organism evidence="9 10">
    <name type="scientific">Tigriopus californicus</name>
    <name type="common">Marine copepod</name>
    <dbReference type="NCBI Taxonomy" id="6832"/>
    <lineage>
        <taxon>Eukaryota</taxon>
        <taxon>Metazoa</taxon>
        <taxon>Ecdysozoa</taxon>
        <taxon>Arthropoda</taxon>
        <taxon>Crustacea</taxon>
        <taxon>Multicrustacea</taxon>
        <taxon>Hexanauplia</taxon>
        <taxon>Copepoda</taxon>
        <taxon>Harpacticoida</taxon>
        <taxon>Harpacticidae</taxon>
        <taxon>Tigriopus</taxon>
    </lineage>
</organism>
<dbReference type="PROSITE" id="PS00399">
    <property type="entry name" value="SUCCINYL_COA_LIG_2"/>
    <property type="match status" value="1"/>
</dbReference>
<gene>
    <name evidence="9" type="ORF">TCAL_06378</name>
</gene>
<dbReference type="SUPFAM" id="SSF52210">
    <property type="entry name" value="Succinyl-CoA synthetase domains"/>
    <property type="match status" value="1"/>
</dbReference>
<dbReference type="GO" id="GO:0005739">
    <property type="term" value="C:mitochondrion"/>
    <property type="evidence" value="ECO:0007669"/>
    <property type="project" value="UniProtKB-SubCell"/>
</dbReference>
<dbReference type="InterPro" id="IPR017440">
    <property type="entry name" value="Cit_synth/succinyl-CoA_lig_AS"/>
</dbReference>
<dbReference type="InterPro" id="IPR003781">
    <property type="entry name" value="CoA-bd"/>
</dbReference>
<evidence type="ECO:0000256" key="6">
    <source>
        <dbReference type="ARBA" id="ARBA00061754"/>
    </source>
</evidence>
<protein>
    <recommendedName>
        <fullName evidence="7">Succinate--CoA ligase [ADP/GDP-forming] subunit alpha, mitochondrial</fullName>
        <ecNumber evidence="7">6.2.1.4</ecNumber>
        <ecNumber evidence="7">6.2.1.5</ecNumber>
    </recommendedName>
    <alternativeName>
        <fullName evidence="7">Succinyl-CoA synthetase subunit alpha</fullName>
        <shortName evidence="7">SCS-alpha</shortName>
    </alternativeName>
</protein>
<evidence type="ECO:0000256" key="7">
    <source>
        <dbReference type="HAMAP-Rule" id="MF_03222"/>
    </source>
</evidence>